<keyword evidence="3" id="KW-0539">Nucleus</keyword>
<dbReference type="PANTHER" id="PTHR15052">
    <property type="entry name" value="RNA POLYMERASE III TRANSCRIPTION INITIATION FACTOR COMPLEX SUBUNIT"/>
    <property type="match status" value="1"/>
</dbReference>
<dbReference type="InterPro" id="IPR036322">
    <property type="entry name" value="WD40_repeat_dom_sf"/>
</dbReference>
<feature type="compositionally biased region" description="Polar residues" evidence="4">
    <location>
        <begin position="337"/>
        <end position="357"/>
    </location>
</feature>
<feature type="compositionally biased region" description="Basic residues" evidence="4">
    <location>
        <begin position="173"/>
        <end position="182"/>
    </location>
</feature>
<dbReference type="GO" id="GO:0006383">
    <property type="term" value="P:transcription by RNA polymerase III"/>
    <property type="evidence" value="ECO:0007669"/>
    <property type="project" value="TreeGrafter"/>
</dbReference>
<feature type="region of interest" description="Disordered" evidence="4">
    <location>
        <begin position="315"/>
        <end position="365"/>
    </location>
</feature>
<evidence type="ECO:0000313" key="6">
    <source>
        <dbReference type="Proteomes" id="UP001443914"/>
    </source>
</evidence>
<reference evidence="5" key="1">
    <citation type="submission" date="2024-03" db="EMBL/GenBank/DDBJ databases">
        <title>WGS assembly of Saponaria officinalis var. Norfolk2.</title>
        <authorList>
            <person name="Jenkins J."/>
            <person name="Shu S."/>
            <person name="Grimwood J."/>
            <person name="Barry K."/>
            <person name="Goodstein D."/>
            <person name="Schmutz J."/>
            <person name="Leebens-Mack J."/>
            <person name="Osbourn A."/>
        </authorList>
    </citation>
    <scope>NUCLEOTIDE SEQUENCE [LARGE SCALE GENOMIC DNA]</scope>
    <source>
        <strain evidence="5">JIC</strain>
    </source>
</reference>
<dbReference type="InterPro" id="IPR001680">
    <property type="entry name" value="WD40_rpt"/>
</dbReference>
<dbReference type="InterPro" id="IPR052416">
    <property type="entry name" value="GTF3C_component"/>
</dbReference>
<feature type="compositionally biased region" description="Low complexity" evidence="4">
    <location>
        <begin position="842"/>
        <end position="852"/>
    </location>
</feature>
<feature type="region of interest" description="Disordered" evidence="4">
    <location>
        <begin position="830"/>
        <end position="878"/>
    </location>
</feature>
<sequence>MDTEIDRLASSINFLREWRYFNYEPRVIRFAPETEGSNGIKAQNEITLSQFTAAEVPKYSMEAVQGSTSLVSAQARKDFVLYAGGLVWALDWCPRAEQGKDSGTNYQFLAVAAHPPDSTYHKLGAPLKGRGMVQIWCILNYTINEDTQIPVGSTKKKYKKTTVGKKVDDKSVRPRGRPRKNPVNKIPDADPENQFIQDLVPLPEDLSDTPHADEDLQSVSASQKLSVPDHDYTQAQKNGIEEETITYKRRKRKPREGAMDEAPMELPESQFIPALAVRLPDTTDVFSVDEILESNSAFTNVKQNKRKVVNCENTTVDKTADTPDSERPSLHARAPTYPQSMSDYSPTGEGSHSSSTFGMGKRRRIPTKKALESDLDFTIAALKAKSRKKSKSHKHHHFENSGFKECGGSSLPRCKENVCGDDGMTLGDDITDLGSGSRHDKNNLLPRAILCLGHDGKVAWDVKWRPSASECVNKYRMGYLAVVLGDGSIEVWEVPSPEVVSHIYSFRQRKETDPRFAKLKPVFRCSKLNLGDRMSMPLTVEWSASPPHDLLLAGCHDGVVAVWKFSTEEQSEDARPLLCFSAETGPIRSLMWAPFEGDSETPNVIVTAGHGGLKFWDLRDPYRPLWDANPSHRFIYGLDWLPDPSCVLVSYDDGNLRTLSLLRSAYDVPVTGEPFSGTLYQGLHSFNCSTYAIWSIHASRLTGVVAYCCADGAVLYYQLTHKAVDKDPSRNRAPHFLCGSLASEGSAVTLNTELPSYPHRMKKSATEWSNTPRCSRTVASGLNYGKRVKKGAEKSNHSEDVLGKNGSLSVNAILDTIFIKALCYEDDLENGGTNEASKSKTSRNTKSSKPNKATNNQGLPNADGDKTLSEKPDTKDKVQCEIETLPPKMQAMYRVRWNMNKGSERWLCYGGAAGIVRCQEIVVPEFDKKLLKG</sequence>
<dbReference type="GO" id="GO:0005634">
    <property type="term" value="C:nucleus"/>
    <property type="evidence" value="ECO:0007669"/>
    <property type="project" value="UniProtKB-SubCell"/>
</dbReference>
<feature type="region of interest" description="Disordered" evidence="4">
    <location>
        <begin position="387"/>
        <end position="408"/>
    </location>
</feature>
<proteinExistence type="predicted"/>
<evidence type="ECO:0000256" key="1">
    <source>
        <dbReference type="ARBA" id="ARBA00004123"/>
    </source>
</evidence>
<feature type="compositionally biased region" description="Basic and acidic residues" evidence="4">
    <location>
        <begin position="863"/>
        <end position="878"/>
    </location>
</feature>
<dbReference type="PANTHER" id="PTHR15052:SF2">
    <property type="entry name" value="GENERAL TRANSCRIPTION FACTOR 3C POLYPEPTIDE 2"/>
    <property type="match status" value="1"/>
</dbReference>
<dbReference type="AlphaFoldDB" id="A0AAW1GMH3"/>
<dbReference type="Gene3D" id="2.130.10.10">
    <property type="entry name" value="YVTN repeat-like/Quinoprotein amine dehydrogenase"/>
    <property type="match status" value="1"/>
</dbReference>
<evidence type="ECO:0000313" key="5">
    <source>
        <dbReference type="EMBL" id="KAK9664901.1"/>
    </source>
</evidence>
<evidence type="ECO:0000256" key="3">
    <source>
        <dbReference type="ARBA" id="ARBA00023242"/>
    </source>
</evidence>
<dbReference type="GO" id="GO:0000127">
    <property type="term" value="C:transcription factor TFIIIC complex"/>
    <property type="evidence" value="ECO:0007669"/>
    <property type="project" value="TreeGrafter"/>
</dbReference>
<feature type="compositionally biased region" description="Basic residues" evidence="4">
    <location>
        <begin position="154"/>
        <end position="163"/>
    </location>
</feature>
<protein>
    <submittedName>
        <fullName evidence="5">Uncharacterized protein</fullName>
    </submittedName>
</protein>
<comment type="subcellular location">
    <subcellularLocation>
        <location evidence="1">Nucleus</location>
    </subcellularLocation>
</comment>
<dbReference type="Proteomes" id="UP001443914">
    <property type="component" value="Unassembled WGS sequence"/>
</dbReference>
<dbReference type="EMBL" id="JBDFQZ010000014">
    <property type="protein sequence ID" value="KAK9664901.1"/>
    <property type="molecule type" value="Genomic_DNA"/>
</dbReference>
<comment type="caution">
    <text evidence="5">The sequence shown here is derived from an EMBL/GenBank/DDBJ whole genome shotgun (WGS) entry which is preliminary data.</text>
</comment>
<keyword evidence="6" id="KW-1185">Reference proteome</keyword>
<evidence type="ECO:0000256" key="2">
    <source>
        <dbReference type="ARBA" id="ARBA00023163"/>
    </source>
</evidence>
<dbReference type="SUPFAM" id="SSF50978">
    <property type="entry name" value="WD40 repeat-like"/>
    <property type="match status" value="1"/>
</dbReference>
<dbReference type="InterPro" id="IPR015943">
    <property type="entry name" value="WD40/YVTN_repeat-like_dom_sf"/>
</dbReference>
<organism evidence="5 6">
    <name type="scientific">Saponaria officinalis</name>
    <name type="common">Common soapwort</name>
    <name type="synonym">Lychnis saponaria</name>
    <dbReference type="NCBI Taxonomy" id="3572"/>
    <lineage>
        <taxon>Eukaryota</taxon>
        <taxon>Viridiplantae</taxon>
        <taxon>Streptophyta</taxon>
        <taxon>Embryophyta</taxon>
        <taxon>Tracheophyta</taxon>
        <taxon>Spermatophyta</taxon>
        <taxon>Magnoliopsida</taxon>
        <taxon>eudicotyledons</taxon>
        <taxon>Gunneridae</taxon>
        <taxon>Pentapetalae</taxon>
        <taxon>Caryophyllales</taxon>
        <taxon>Caryophyllaceae</taxon>
        <taxon>Caryophylleae</taxon>
        <taxon>Saponaria</taxon>
    </lineage>
</organism>
<accession>A0AAW1GMH3</accession>
<evidence type="ECO:0000256" key="4">
    <source>
        <dbReference type="SAM" id="MobiDB-lite"/>
    </source>
</evidence>
<gene>
    <name evidence="5" type="ORF">RND81_14G076000</name>
</gene>
<keyword evidence="2" id="KW-0804">Transcription</keyword>
<feature type="compositionally biased region" description="Basic and acidic residues" evidence="4">
    <location>
        <begin position="790"/>
        <end position="802"/>
    </location>
</feature>
<feature type="compositionally biased region" description="Basic residues" evidence="4">
    <location>
        <begin position="387"/>
        <end position="397"/>
    </location>
</feature>
<name>A0AAW1GMH3_SAPOF</name>
<dbReference type="SMART" id="SM00320">
    <property type="entry name" value="WD40"/>
    <property type="match status" value="5"/>
</dbReference>
<feature type="region of interest" description="Disordered" evidence="4">
    <location>
        <begin position="154"/>
        <end position="263"/>
    </location>
</feature>
<feature type="region of interest" description="Disordered" evidence="4">
    <location>
        <begin position="785"/>
        <end position="804"/>
    </location>
</feature>
<feature type="compositionally biased region" description="Basic and acidic residues" evidence="4">
    <location>
        <begin position="318"/>
        <end position="329"/>
    </location>
</feature>